<dbReference type="Pfam" id="PF02146">
    <property type="entry name" value="SIR2"/>
    <property type="match status" value="3"/>
</dbReference>
<gene>
    <name evidence="7" type="ORF">CPUR_07063</name>
</gene>
<evidence type="ECO:0000259" key="6">
    <source>
        <dbReference type="PROSITE" id="PS50305"/>
    </source>
</evidence>
<proteinExistence type="inferred from homology"/>
<feature type="compositionally biased region" description="Low complexity" evidence="5">
    <location>
        <begin position="786"/>
        <end position="801"/>
    </location>
</feature>
<keyword evidence="8" id="KW-1185">Reference proteome</keyword>
<sequence>MPTQHVAPEADEQLGQVAKAMLKARKVVVVTGAGISTNSGIPDFRSENGLYSLIQAQFEAASRQNRQSEQSDDVREPNRMGPMTRQAKRRKLSEDVLKEGDHNCMTIPADTRNVRDTIAVDIEPPLSRFLGTCDKPWLKNATNMMTTRSIARANNVANRFPGTPEPTETTRLLAAKHTMTPPLLSPFPAPFDSSVSSSPSGSSSRDGRSTVSSSSSSSPTSPSPPSSQTDGDDQEPPASQSSSSGGKSTLPHMKGRDLFDANIWSDPVRTSVFYTFATSLRQKIKTAEPTTSHRFIRHLRDRGTLVRCYTQNIDQFEEKVGLSTRLQDGPGLRARFSRRSTAATTSQLSQLPEEACRDSKDQQSTPESSRQPADSATDSSASCQQSQDVTTDTSGDGSRARRKGGLKPQLPRSGVECVFLHGSLHLLRCFLCSRVCSWDESRELETLSGQQPECPHCVGATVAREERGKRALGVGKLRPDIVLYGEEHPSSHLISPIVTHDLSLSPDMLLILGTSLRVHGLKVMVREFAKAVHSKGGKVVYVNLTEPPKSVWGDMIDYWVQWDCDAWVEDLQVRIPGLWHEPEGPKQKKKTDCSGTSEESEKEDEDNENEKEKGAEMNKSAEHHDTEETNGTEGKERKEEKDKREKKKNKEVNEKKVKKAKTTKTTTEKKDKPPAANPVAMRDSRVTGAYWTCKILGELHRITGHPEEKAAKPPRSSASIRRASTSATKSTRPTVQPGELETSGTASAISTSTSTVFAITRPQAPKAKPKRCHKSAPGQLDRPRQTRSQSRNSTPTPTPTRNGDRFRQIEASSAPPAPVIVLVPPKSRTVASAPPPSSTSSILDSVKEHARIRKRRVIDGEEVPAPSVGTRRPAAKTNATMSAKATATMSRNDLTLAPIQSSSRWAPTHLPPLYGKPCAMEPRHEPPSGPLSSLSTNVRGGAATTSASVSASIKVFGEPHAFYHRDGLAHMLREAPEWAREHIWAADLGDWNKAGGAADGESESGRGQGGGGGGGGQERGGRLRNRFGGMVVSGEGGSLEGELMDWGSSWRCRE</sequence>
<dbReference type="HOGENOM" id="CLU_005935_0_1_1"/>
<feature type="compositionally biased region" description="Low complexity" evidence="5">
    <location>
        <begin position="190"/>
        <end position="220"/>
    </location>
</feature>
<keyword evidence="3" id="KW-0520">NAD</keyword>
<evidence type="ECO:0000256" key="3">
    <source>
        <dbReference type="ARBA" id="ARBA00023027"/>
    </source>
</evidence>
<feature type="region of interest" description="Disordered" evidence="5">
    <location>
        <begin position="327"/>
        <end position="409"/>
    </location>
</feature>
<protein>
    <submittedName>
        <fullName evidence="7">Related to silencing protein (SIR2 gene family)</fullName>
    </submittedName>
</protein>
<comment type="similarity">
    <text evidence="1">Belongs to the sirtuin family. Class I subfamily.</text>
</comment>
<dbReference type="PhylomeDB" id="M1WHQ5"/>
<dbReference type="SUPFAM" id="SSF52467">
    <property type="entry name" value="DHS-like NAD/FAD-binding domain"/>
    <property type="match status" value="1"/>
</dbReference>
<feature type="compositionally biased region" description="Low complexity" evidence="5">
    <location>
        <begin position="713"/>
        <end position="734"/>
    </location>
</feature>
<feature type="compositionally biased region" description="Polar residues" evidence="5">
    <location>
        <begin position="362"/>
        <end position="396"/>
    </location>
</feature>
<feature type="compositionally biased region" description="Basic and acidic residues" evidence="5">
    <location>
        <begin position="580"/>
        <end position="592"/>
    </location>
</feature>
<evidence type="ECO:0000256" key="2">
    <source>
        <dbReference type="ARBA" id="ARBA00022679"/>
    </source>
</evidence>
<name>M1WHQ5_CLAP2</name>
<dbReference type="STRING" id="1111077.M1WHQ5"/>
<evidence type="ECO:0000313" key="8">
    <source>
        <dbReference type="Proteomes" id="UP000016801"/>
    </source>
</evidence>
<dbReference type="Gene3D" id="3.40.50.1220">
    <property type="entry name" value="TPP-binding domain"/>
    <property type="match status" value="2"/>
</dbReference>
<dbReference type="InterPro" id="IPR029035">
    <property type="entry name" value="DHS-like_NAD/FAD-binding_dom"/>
</dbReference>
<feature type="region of interest" description="Disordered" evidence="5">
    <location>
        <begin position="994"/>
        <end position="1028"/>
    </location>
</feature>
<feature type="compositionally biased region" description="Low complexity" evidence="5">
    <location>
        <begin position="339"/>
        <end position="351"/>
    </location>
</feature>
<dbReference type="VEuPathDB" id="FungiDB:CPUR_07063"/>
<dbReference type="AlphaFoldDB" id="M1WHQ5"/>
<dbReference type="InterPro" id="IPR026590">
    <property type="entry name" value="Ssirtuin_cat_dom"/>
</dbReference>
<evidence type="ECO:0000256" key="1">
    <source>
        <dbReference type="ARBA" id="ARBA00006924"/>
    </source>
</evidence>
<evidence type="ECO:0000256" key="4">
    <source>
        <dbReference type="PROSITE-ProRule" id="PRU00236"/>
    </source>
</evidence>
<comment type="caution">
    <text evidence="7">The sequence shown here is derived from an EMBL/GenBank/DDBJ whole genome shotgun (WGS) entry which is preliminary data.</text>
</comment>
<dbReference type="Proteomes" id="UP000016801">
    <property type="component" value="Unassembled WGS sequence"/>
</dbReference>
<dbReference type="GO" id="GO:0017136">
    <property type="term" value="F:histone deacetylase activity, NAD-dependent"/>
    <property type="evidence" value="ECO:0007669"/>
    <property type="project" value="TreeGrafter"/>
</dbReference>
<dbReference type="GO" id="GO:0005634">
    <property type="term" value="C:nucleus"/>
    <property type="evidence" value="ECO:0007669"/>
    <property type="project" value="TreeGrafter"/>
</dbReference>
<feature type="compositionally biased region" description="Low complexity" evidence="5">
    <location>
        <begin position="239"/>
        <end position="248"/>
    </location>
</feature>
<feature type="region of interest" description="Disordered" evidence="5">
    <location>
        <begin position="700"/>
        <end position="819"/>
    </location>
</feature>
<dbReference type="InterPro" id="IPR050134">
    <property type="entry name" value="NAD-dep_sirtuin_deacylases"/>
</dbReference>
<feature type="compositionally biased region" description="Low complexity" evidence="5">
    <location>
        <begin position="875"/>
        <end position="887"/>
    </location>
</feature>
<dbReference type="PANTHER" id="PTHR11085">
    <property type="entry name" value="NAD-DEPENDENT PROTEIN DEACYLASE SIRTUIN-5, MITOCHONDRIAL-RELATED"/>
    <property type="match status" value="1"/>
</dbReference>
<accession>M1WHQ5</accession>
<feature type="region of interest" description="Disordered" evidence="5">
    <location>
        <begin position="864"/>
        <end position="887"/>
    </location>
</feature>
<evidence type="ECO:0000256" key="5">
    <source>
        <dbReference type="SAM" id="MobiDB-lite"/>
    </source>
</evidence>
<dbReference type="EMBL" id="CAGA01000052">
    <property type="protein sequence ID" value="CCE33139.1"/>
    <property type="molecule type" value="Genomic_DNA"/>
</dbReference>
<dbReference type="PANTHER" id="PTHR11085:SF8">
    <property type="entry name" value="NAD-DEPENDENT HISTONE DEACETYLASE HST3"/>
    <property type="match status" value="1"/>
</dbReference>
<feature type="compositionally biased region" description="Basic and acidic residues" evidence="5">
    <location>
        <begin position="610"/>
        <end position="655"/>
    </location>
</feature>
<feature type="region of interest" description="Disordered" evidence="5">
    <location>
        <begin position="180"/>
        <end position="253"/>
    </location>
</feature>
<organism evidence="7 8">
    <name type="scientific">Claviceps purpurea (strain 20.1)</name>
    <name type="common">Ergot fungus</name>
    <name type="synonym">Sphacelia segetum</name>
    <dbReference type="NCBI Taxonomy" id="1111077"/>
    <lineage>
        <taxon>Eukaryota</taxon>
        <taxon>Fungi</taxon>
        <taxon>Dikarya</taxon>
        <taxon>Ascomycota</taxon>
        <taxon>Pezizomycotina</taxon>
        <taxon>Sordariomycetes</taxon>
        <taxon>Hypocreomycetidae</taxon>
        <taxon>Hypocreales</taxon>
        <taxon>Clavicipitaceae</taxon>
        <taxon>Claviceps</taxon>
    </lineage>
</organism>
<feature type="compositionally biased region" description="Gly residues" evidence="5">
    <location>
        <begin position="1006"/>
        <end position="1018"/>
    </location>
</feature>
<dbReference type="InterPro" id="IPR003000">
    <property type="entry name" value="Sirtuin"/>
</dbReference>
<feature type="domain" description="Deacetylase sirtuin-type" evidence="6">
    <location>
        <begin position="7"/>
        <end position="627"/>
    </location>
</feature>
<reference evidence="7 8" key="1">
    <citation type="journal article" date="2013" name="PLoS Genet.">
        <title>Plant-symbiotic fungi as chemical engineers: Multi-genome analysis of the Clavicipitaceae reveals dynamics of alkaloid loci.</title>
        <authorList>
            <person name="Schardl C.L."/>
            <person name="Young C.A."/>
            <person name="Hesse U."/>
            <person name="Amyotte S.G."/>
            <person name="Andreeva K."/>
            <person name="Calie P.J."/>
            <person name="Fleetwood D.J."/>
            <person name="Haws D.C."/>
            <person name="Moore N."/>
            <person name="Oeser B."/>
            <person name="Panaccione D.G."/>
            <person name="Schweri K.K."/>
            <person name="Voisey C.R."/>
            <person name="Farman M.L."/>
            <person name="Jaromczyk J.W."/>
            <person name="Roe B.A."/>
            <person name="O'Sullivan D.M."/>
            <person name="Scott B."/>
            <person name="Tudzynski P."/>
            <person name="An Z."/>
            <person name="Arnaoudova E.G."/>
            <person name="Bullock C.T."/>
            <person name="Charlton N.D."/>
            <person name="Chen L."/>
            <person name="Cox M."/>
            <person name="Dinkins R.D."/>
            <person name="Florea S."/>
            <person name="Glenn A.E."/>
            <person name="Gordon A."/>
            <person name="Gueldener U."/>
            <person name="Harris D.R."/>
            <person name="Hollin W."/>
            <person name="Jaromczyk J."/>
            <person name="Johnson R.D."/>
            <person name="Khan A.K."/>
            <person name="Leistner E."/>
            <person name="Leuchtmann A."/>
            <person name="Li C."/>
            <person name="Liu J."/>
            <person name="Liu J."/>
            <person name="Liu M."/>
            <person name="Mace W."/>
            <person name="Machado C."/>
            <person name="Nagabhyru P."/>
            <person name="Pan J."/>
            <person name="Schmid J."/>
            <person name="Sugawara K."/>
            <person name="Steiner U."/>
            <person name="Takach J.E."/>
            <person name="Tanaka E."/>
            <person name="Webb J.S."/>
            <person name="Wilson E.V."/>
            <person name="Wiseman J.L."/>
            <person name="Yoshida R."/>
            <person name="Zeng Z."/>
        </authorList>
    </citation>
    <scope>NUCLEOTIDE SEQUENCE [LARGE SCALE GENOMIC DNA]</scope>
    <source>
        <strain evidence="7 8">20.1</strain>
    </source>
</reference>
<evidence type="ECO:0000313" key="7">
    <source>
        <dbReference type="EMBL" id="CCE33139.1"/>
    </source>
</evidence>
<dbReference type="GO" id="GO:0070403">
    <property type="term" value="F:NAD+ binding"/>
    <property type="evidence" value="ECO:0007669"/>
    <property type="project" value="InterPro"/>
</dbReference>
<dbReference type="PROSITE" id="PS50305">
    <property type="entry name" value="SIRTUIN"/>
    <property type="match status" value="1"/>
</dbReference>
<keyword evidence="2" id="KW-0808">Transferase</keyword>
<feature type="compositionally biased region" description="Basic and acidic residues" evidence="5">
    <location>
        <begin position="700"/>
        <end position="711"/>
    </location>
</feature>
<feature type="region of interest" description="Disordered" evidence="5">
    <location>
        <begin position="917"/>
        <end position="939"/>
    </location>
</feature>
<feature type="region of interest" description="Disordered" evidence="5">
    <location>
        <begin position="579"/>
        <end position="683"/>
    </location>
</feature>
<comment type="caution">
    <text evidence="4">Lacks conserved residue(s) required for the propagation of feature annotation.</text>
</comment>
<feature type="compositionally biased region" description="Acidic residues" evidence="5">
    <location>
        <begin position="598"/>
        <end position="609"/>
    </location>
</feature>
<dbReference type="OrthoDB" id="2919105at2759"/>
<dbReference type="eggNOG" id="KOG2684">
    <property type="taxonomic scope" value="Eukaryota"/>
</dbReference>
<feature type="compositionally biased region" description="Low complexity" evidence="5">
    <location>
        <begin position="742"/>
        <end position="755"/>
    </location>
</feature>
<feature type="region of interest" description="Disordered" evidence="5">
    <location>
        <begin position="61"/>
        <end position="91"/>
    </location>
</feature>